<keyword evidence="2" id="KW-1185">Reference proteome</keyword>
<dbReference type="EMBL" id="JAKROA010000001">
    <property type="protein sequence ID" value="KAL5112601.1"/>
    <property type="molecule type" value="Genomic_DNA"/>
</dbReference>
<protein>
    <submittedName>
        <fullName evidence="1">Uncharacterized protein</fullName>
    </submittedName>
</protein>
<comment type="caution">
    <text evidence="1">The sequence shown here is derived from an EMBL/GenBank/DDBJ whole genome shotgun (WGS) entry which is preliminary data.</text>
</comment>
<evidence type="ECO:0000313" key="1">
    <source>
        <dbReference type="EMBL" id="KAL5112601.1"/>
    </source>
</evidence>
<proteinExistence type="predicted"/>
<accession>A0ABR4QSK3</accession>
<sequence length="72" mass="8248">MDSQSADHREQFFIEETNAWDGRNVQLWPTIWTRLGARLCGGGPPRWRESTLPCFVLVQVPWSHSGWANAPP</sequence>
<reference evidence="1 2" key="1">
    <citation type="journal article" date="2022" name="Front. Cell. Infect. Microbiol.">
        <title>The Genomes of Two Strains of Taenia crassiceps the Animal Model for the Study of Human Cysticercosis.</title>
        <authorList>
            <person name="Bobes R.J."/>
            <person name="Estrada K."/>
            <person name="Rios-Valencia D.G."/>
            <person name="Calderon-Gallegos A."/>
            <person name="de la Torre P."/>
            <person name="Carrero J.C."/>
            <person name="Sanchez-Flores A."/>
            <person name="Laclette J.P."/>
        </authorList>
    </citation>
    <scope>NUCLEOTIDE SEQUENCE [LARGE SCALE GENOMIC DNA]</scope>
    <source>
        <strain evidence="1">WFUcys</strain>
    </source>
</reference>
<dbReference type="Proteomes" id="UP001651158">
    <property type="component" value="Unassembled WGS sequence"/>
</dbReference>
<gene>
    <name evidence="1" type="ORF">TcWFU_007839</name>
</gene>
<organism evidence="1 2">
    <name type="scientific">Taenia crassiceps</name>
    <dbReference type="NCBI Taxonomy" id="6207"/>
    <lineage>
        <taxon>Eukaryota</taxon>
        <taxon>Metazoa</taxon>
        <taxon>Spiralia</taxon>
        <taxon>Lophotrochozoa</taxon>
        <taxon>Platyhelminthes</taxon>
        <taxon>Cestoda</taxon>
        <taxon>Eucestoda</taxon>
        <taxon>Cyclophyllidea</taxon>
        <taxon>Taeniidae</taxon>
        <taxon>Taenia</taxon>
    </lineage>
</organism>
<evidence type="ECO:0000313" key="2">
    <source>
        <dbReference type="Proteomes" id="UP001651158"/>
    </source>
</evidence>
<name>A0ABR4QSK3_9CEST</name>